<evidence type="ECO:0000256" key="6">
    <source>
        <dbReference type="SAM" id="Phobius"/>
    </source>
</evidence>
<dbReference type="InterPro" id="IPR014472">
    <property type="entry name" value="CHOPT"/>
</dbReference>
<feature type="non-terminal residue" evidence="7">
    <location>
        <position position="165"/>
    </location>
</feature>
<feature type="transmembrane region" description="Helical" evidence="6">
    <location>
        <begin position="108"/>
        <end position="125"/>
    </location>
</feature>
<name>A0AAV4Q9Q5_CAEEX</name>
<protein>
    <submittedName>
        <fullName evidence="7">Uncharacterized protein</fullName>
    </submittedName>
</protein>
<evidence type="ECO:0000256" key="2">
    <source>
        <dbReference type="ARBA" id="ARBA00010441"/>
    </source>
</evidence>
<dbReference type="GO" id="GO:0004307">
    <property type="term" value="F:ethanolaminephosphotransferase activity"/>
    <property type="evidence" value="ECO:0007669"/>
    <property type="project" value="TreeGrafter"/>
</dbReference>
<comment type="subcellular location">
    <subcellularLocation>
        <location evidence="1">Membrane</location>
    </subcellularLocation>
</comment>
<dbReference type="GO" id="GO:0006646">
    <property type="term" value="P:phosphatidylethanolamine biosynthetic process"/>
    <property type="evidence" value="ECO:0007669"/>
    <property type="project" value="TreeGrafter"/>
</dbReference>
<dbReference type="InterPro" id="IPR048254">
    <property type="entry name" value="CDP_ALCOHOL_P_TRANSF_CS"/>
</dbReference>
<evidence type="ECO:0000313" key="8">
    <source>
        <dbReference type="Proteomes" id="UP001054945"/>
    </source>
</evidence>
<dbReference type="AlphaFoldDB" id="A0AAV4Q9Q5"/>
<dbReference type="EMBL" id="BPLR01005794">
    <property type="protein sequence ID" value="GIY05052.1"/>
    <property type="molecule type" value="Genomic_DNA"/>
</dbReference>
<dbReference type="PANTHER" id="PTHR10414">
    <property type="entry name" value="ETHANOLAMINEPHOSPHOTRANSFERASE"/>
    <property type="match status" value="1"/>
</dbReference>
<dbReference type="InterPro" id="IPR000462">
    <property type="entry name" value="CDP-OH_P_trans"/>
</dbReference>
<comment type="caution">
    <text evidence="7">The sequence shown here is derived from an EMBL/GenBank/DDBJ whole genome shotgun (WGS) entry which is preliminary data.</text>
</comment>
<feature type="transmembrane region" description="Helical" evidence="6">
    <location>
        <begin position="145"/>
        <end position="162"/>
    </location>
</feature>
<evidence type="ECO:0000313" key="7">
    <source>
        <dbReference type="EMBL" id="GIY05052.1"/>
    </source>
</evidence>
<keyword evidence="6" id="KW-0812">Transmembrane</keyword>
<keyword evidence="8" id="KW-1185">Reference proteome</keyword>
<dbReference type="GO" id="GO:0005789">
    <property type="term" value="C:endoplasmic reticulum membrane"/>
    <property type="evidence" value="ECO:0007669"/>
    <property type="project" value="TreeGrafter"/>
</dbReference>
<gene>
    <name evidence="7" type="primary">cept1</name>
    <name evidence="7" type="ORF">CEXT_526051</name>
</gene>
<evidence type="ECO:0000256" key="5">
    <source>
        <dbReference type="RuleBase" id="RU003750"/>
    </source>
</evidence>
<evidence type="ECO:0000256" key="1">
    <source>
        <dbReference type="ARBA" id="ARBA00004370"/>
    </source>
</evidence>
<dbReference type="PANTHER" id="PTHR10414:SF37">
    <property type="entry name" value="BB IN A BOXCAR, ISOFORM C"/>
    <property type="match status" value="1"/>
</dbReference>
<proteinExistence type="inferred from homology"/>
<dbReference type="Proteomes" id="UP001054945">
    <property type="component" value="Unassembled WGS sequence"/>
</dbReference>
<keyword evidence="6" id="KW-1133">Transmembrane helix</keyword>
<organism evidence="7 8">
    <name type="scientific">Caerostris extrusa</name>
    <name type="common">Bark spider</name>
    <name type="synonym">Caerostris bankana</name>
    <dbReference type="NCBI Taxonomy" id="172846"/>
    <lineage>
        <taxon>Eukaryota</taxon>
        <taxon>Metazoa</taxon>
        <taxon>Ecdysozoa</taxon>
        <taxon>Arthropoda</taxon>
        <taxon>Chelicerata</taxon>
        <taxon>Arachnida</taxon>
        <taxon>Araneae</taxon>
        <taxon>Araneomorphae</taxon>
        <taxon>Entelegynae</taxon>
        <taxon>Araneoidea</taxon>
        <taxon>Araneidae</taxon>
        <taxon>Caerostris</taxon>
    </lineage>
</organism>
<keyword evidence="3 5" id="KW-0808">Transferase</keyword>
<evidence type="ECO:0000256" key="4">
    <source>
        <dbReference type="ARBA" id="ARBA00023136"/>
    </source>
</evidence>
<sequence>MFLTKDILSPIQLKRLSDHRYSSTGRTLLDPIVQPFWNWLAPRWAFVLCAVGLFIYQTLDACDGKQARRTGTSSPLGELFDHGCDSLSTVFVSIGVCIAVQLGMYPSWMFFQCFIAMTLFYIAHWQTYVSGTLRFGRFDVTEAQYTVMIIHLISALFGPSIWSTH</sequence>
<dbReference type="GO" id="GO:0004142">
    <property type="term" value="F:diacylglycerol cholinephosphotransferase activity"/>
    <property type="evidence" value="ECO:0007669"/>
    <property type="project" value="TreeGrafter"/>
</dbReference>
<feature type="transmembrane region" description="Helical" evidence="6">
    <location>
        <begin position="44"/>
        <end position="62"/>
    </location>
</feature>
<comment type="similarity">
    <text evidence="2 5">Belongs to the CDP-alcohol phosphatidyltransferase class-I family.</text>
</comment>
<keyword evidence="4 6" id="KW-0472">Membrane</keyword>
<accession>A0AAV4Q9Q5</accession>
<dbReference type="Gene3D" id="1.20.120.1760">
    <property type="match status" value="1"/>
</dbReference>
<dbReference type="GO" id="GO:0005794">
    <property type="term" value="C:Golgi apparatus"/>
    <property type="evidence" value="ECO:0007669"/>
    <property type="project" value="TreeGrafter"/>
</dbReference>
<dbReference type="PROSITE" id="PS00379">
    <property type="entry name" value="CDP_ALCOHOL_P_TRANSF"/>
    <property type="match status" value="1"/>
</dbReference>
<reference evidence="7 8" key="1">
    <citation type="submission" date="2021-06" db="EMBL/GenBank/DDBJ databases">
        <title>Caerostris extrusa draft genome.</title>
        <authorList>
            <person name="Kono N."/>
            <person name="Arakawa K."/>
        </authorList>
    </citation>
    <scope>NUCLEOTIDE SEQUENCE [LARGE SCALE GENOMIC DNA]</scope>
</reference>
<evidence type="ECO:0000256" key="3">
    <source>
        <dbReference type="ARBA" id="ARBA00022679"/>
    </source>
</evidence>
<dbReference type="InterPro" id="IPR043130">
    <property type="entry name" value="CDP-OH_PTrfase_TM_dom"/>
</dbReference>
<dbReference type="Pfam" id="PF01066">
    <property type="entry name" value="CDP-OH_P_transf"/>
    <property type="match status" value="1"/>
</dbReference>